<evidence type="ECO:0000313" key="5">
    <source>
        <dbReference type="EMBL" id="KAJ7732334.1"/>
    </source>
</evidence>
<dbReference type="InterPro" id="IPR029058">
    <property type="entry name" value="AB_hydrolase_fold"/>
</dbReference>
<dbReference type="InterPro" id="IPR002018">
    <property type="entry name" value="CarbesteraseB"/>
</dbReference>
<dbReference type="Proteomes" id="UP001215280">
    <property type="component" value="Unassembled WGS sequence"/>
</dbReference>
<evidence type="ECO:0000256" key="1">
    <source>
        <dbReference type="ARBA" id="ARBA00005964"/>
    </source>
</evidence>
<dbReference type="InterPro" id="IPR050309">
    <property type="entry name" value="Type-B_Carboxylest/Lipase"/>
</dbReference>
<dbReference type="PANTHER" id="PTHR11559">
    <property type="entry name" value="CARBOXYLESTERASE"/>
    <property type="match status" value="1"/>
</dbReference>
<accession>A0AAD7I0B3</accession>
<dbReference type="EC" id="3.1.1.-" evidence="3"/>
<dbReference type="Pfam" id="PF00135">
    <property type="entry name" value="COesterase"/>
    <property type="match status" value="1"/>
</dbReference>
<dbReference type="Gene3D" id="3.40.50.1820">
    <property type="entry name" value="alpha/beta hydrolase"/>
    <property type="match status" value="1"/>
</dbReference>
<proteinExistence type="inferred from homology"/>
<feature type="signal peptide" evidence="3">
    <location>
        <begin position="1"/>
        <end position="22"/>
    </location>
</feature>
<dbReference type="GO" id="GO:0016787">
    <property type="term" value="F:hydrolase activity"/>
    <property type="evidence" value="ECO:0007669"/>
    <property type="project" value="UniProtKB-KW"/>
</dbReference>
<gene>
    <name evidence="5" type="ORF">DFH07DRAFT_780938</name>
</gene>
<dbReference type="PROSITE" id="PS00122">
    <property type="entry name" value="CARBOXYLESTERASE_B_1"/>
    <property type="match status" value="1"/>
</dbReference>
<reference evidence="5" key="1">
    <citation type="submission" date="2023-03" db="EMBL/GenBank/DDBJ databases">
        <title>Massive genome expansion in bonnet fungi (Mycena s.s.) driven by repeated elements and novel gene families across ecological guilds.</title>
        <authorList>
            <consortium name="Lawrence Berkeley National Laboratory"/>
            <person name="Harder C.B."/>
            <person name="Miyauchi S."/>
            <person name="Viragh M."/>
            <person name="Kuo A."/>
            <person name="Thoen E."/>
            <person name="Andreopoulos B."/>
            <person name="Lu D."/>
            <person name="Skrede I."/>
            <person name="Drula E."/>
            <person name="Henrissat B."/>
            <person name="Morin E."/>
            <person name="Kohler A."/>
            <person name="Barry K."/>
            <person name="LaButti K."/>
            <person name="Morin E."/>
            <person name="Salamov A."/>
            <person name="Lipzen A."/>
            <person name="Mereny Z."/>
            <person name="Hegedus B."/>
            <person name="Baldrian P."/>
            <person name="Stursova M."/>
            <person name="Weitz H."/>
            <person name="Taylor A."/>
            <person name="Grigoriev I.V."/>
            <person name="Nagy L.G."/>
            <person name="Martin F."/>
            <person name="Kauserud H."/>
        </authorList>
    </citation>
    <scope>NUCLEOTIDE SEQUENCE</scope>
    <source>
        <strain evidence="5">CBHHK188m</strain>
    </source>
</reference>
<protein>
    <recommendedName>
        <fullName evidence="3">Carboxylic ester hydrolase</fullName>
        <ecNumber evidence="3">3.1.1.-</ecNumber>
    </recommendedName>
</protein>
<sequence length="584" mass="63621">MLFPVRWILPLSQLLFITATSANGPIVSLDYGTFLGVKDRNLTKFLGVPYSEPTSAFILCFIHLPRPDSSSARFELPRLPVPLPSIQNATVFGPPCPAQMLSDTTPINFTNPITIVSEACLLLDVFSPALDSHSKFPVLVFIIDSPDGKLLSSGGFEAGSSAETDVRPTVEHSILLGEPVVVVVPNYRVSAFGFLAGKEVADAGITNLGLRDQIFALEWVQQHISAFGGDPDRVVLGGLSAGAFSTGLLLLSNNQNSSGLFRGAFMVSVSVVPTPPLVCEHPQVSGSPLPSPTVADGQPSYDELVEANNCTTARNTLDCLARVPLDAFMAIVNKTPDVFSYRSLSLVWRPRVDGDVIVRNPIESVAQGAFAKGDHNATSQVPIMSGDCDDEGTCVQMLVHKDKKLTAPQVVFLLEHERYVDVLNQVSRTDAEFLDYLQSNFLPAGTPAQVAQIAALYPQDPAQSFGFPALPLLHQDVFDAPNRPKHLRAGERKHRGLKYTPKATTLPPTSVSAVWVTGWQNHVEQLFQSQEIFYTKNWLTAVPPRGPVALAEVHHVPERTPAVFLELLREWMKGMNTISPRHIR</sequence>
<dbReference type="SUPFAM" id="SSF53474">
    <property type="entry name" value="alpha/beta-Hydrolases"/>
    <property type="match status" value="1"/>
</dbReference>
<comment type="caution">
    <text evidence="5">The sequence shown here is derived from an EMBL/GenBank/DDBJ whole genome shotgun (WGS) entry which is preliminary data.</text>
</comment>
<keyword evidence="6" id="KW-1185">Reference proteome</keyword>
<organism evidence="5 6">
    <name type="scientific">Mycena maculata</name>
    <dbReference type="NCBI Taxonomy" id="230809"/>
    <lineage>
        <taxon>Eukaryota</taxon>
        <taxon>Fungi</taxon>
        <taxon>Dikarya</taxon>
        <taxon>Basidiomycota</taxon>
        <taxon>Agaricomycotina</taxon>
        <taxon>Agaricomycetes</taxon>
        <taxon>Agaricomycetidae</taxon>
        <taxon>Agaricales</taxon>
        <taxon>Marasmiineae</taxon>
        <taxon>Mycenaceae</taxon>
        <taxon>Mycena</taxon>
    </lineage>
</organism>
<comment type="similarity">
    <text evidence="1 3">Belongs to the type-B carboxylesterase/lipase family.</text>
</comment>
<feature type="domain" description="Carboxylesterase type B" evidence="4">
    <location>
        <begin position="25"/>
        <end position="417"/>
    </location>
</feature>
<evidence type="ECO:0000313" key="6">
    <source>
        <dbReference type="Proteomes" id="UP001215280"/>
    </source>
</evidence>
<dbReference type="AlphaFoldDB" id="A0AAD7I0B3"/>
<name>A0AAD7I0B3_9AGAR</name>
<evidence type="ECO:0000259" key="4">
    <source>
        <dbReference type="Pfam" id="PF00135"/>
    </source>
</evidence>
<dbReference type="InterPro" id="IPR019826">
    <property type="entry name" value="Carboxylesterase_B_AS"/>
</dbReference>
<evidence type="ECO:0000256" key="3">
    <source>
        <dbReference type="RuleBase" id="RU361235"/>
    </source>
</evidence>
<dbReference type="EMBL" id="JARJLG010000176">
    <property type="protein sequence ID" value="KAJ7732334.1"/>
    <property type="molecule type" value="Genomic_DNA"/>
</dbReference>
<evidence type="ECO:0000256" key="2">
    <source>
        <dbReference type="ARBA" id="ARBA00022801"/>
    </source>
</evidence>
<feature type="chain" id="PRO_5041766607" description="Carboxylic ester hydrolase" evidence="3">
    <location>
        <begin position="23"/>
        <end position="584"/>
    </location>
</feature>
<keyword evidence="2 3" id="KW-0378">Hydrolase</keyword>
<keyword evidence="3" id="KW-0732">Signal</keyword>